<dbReference type="Pfam" id="PF00296">
    <property type="entry name" value="Bac_luciferase"/>
    <property type="match status" value="1"/>
</dbReference>
<dbReference type="InterPro" id="IPR019922">
    <property type="entry name" value="Lucif-like_OxRdatse_MSMEG_4141"/>
</dbReference>
<dbReference type="Gene3D" id="3.20.20.30">
    <property type="entry name" value="Luciferase-like domain"/>
    <property type="match status" value="2"/>
</dbReference>
<dbReference type="AlphaFoldDB" id="A0A837D9R4"/>
<dbReference type="InterPro" id="IPR050766">
    <property type="entry name" value="Bact_Lucif_Oxidored"/>
</dbReference>
<dbReference type="PANTHER" id="PTHR30137:SF18">
    <property type="entry name" value="CONSERVED PROTEIN"/>
    <property type="match status" value="1"/>
</dbReference>
<comment type="caution">
    <text evidence="2">The sequence shown here is derived from an EMBL/GenBank/DDBJ whole genome shotgun (WGS) entry which is preliminary data.</text>
</comment>
<sequence>MTVDLGSIGVWRPAFQLDADLAYEVERLGYGAIWVGGSPPEDLGIVETLLDATERIAVATGVVNMWQADPEALARSYHRIEAKHPGRFLLGVGVGHREATQEYRKPYDKIVSYLDALAAAGVPGSATVLAALGPKVLRLSAERTAGAHPYLTTPEHTRRAREILGDGVLLAPEQKVVLDPDPERARRKARPVVSGYLGLANYANNLRRLGWTDADLADGGSDALVDALAVHGDADTVVRNVRAHLDAGADHVCVQVLPMDVDPLPSYRAIAEAVGLSTAV</sequence>
<dbReference type="OrthoDB" id="4760590at2"/>
<dbReference type="PANTHER" id="PTHR30137">
    <property type="entry name" value="LUCIFERASE-LIKE MONOOXYGENASE"/>
    <property type="match status" value="1"/>
</dbReference>
<evidence type="ECO:0000259" key="1">
    <source>
        <dbReference type="Pfam" id="PF00296"/>
    </source>
</evidence>
<gene>
    <name evidence="2" type="ORF">MINT15_14450</name>
</gene>
<organism evidence="2 3">
    <name type="scientific">Saccharomonospora viridis</name>
    <dbReference type="NCBI Taxonomy" id="1852"/>
    <lineage>
        <taxon>Bacteria</taxon>
        <taxon>Bacillati</taxon>
        <taxon>Actinomycetota</taxon>
        <taxon>Actinomycetes</taxon>
        <taxon>Pseudonocardiales</taxon>
        <taxon>Pseudonocardiaceae</taxon>
        <taxon>Saccharomonospora</taxon>
    </lineage>
</organism>
<proteinExistence type="predicted"/>
<dbReference type="InterPro" id="IPR036661">
    <property type="entry name" value="Luciferase-like_sf"/>
</dbReference>
<reference evidence="2 3" key="1">
    <citation type="submission" date="2014-10" db="EMBL/GenBank/DDBJ databases">
        <title>Genome sequence of Micropolyspora internatus JCM3315.</title>
        <authorList>
            <person name="Shin S.-K."/>
            <person name="Yi H."/>
        </authorList>
    </citation>
    <scope>NUCLEOTIDE SEQUENCE [LARGE SCALE GENOMIC DNA]</scope>
    <source>
        <strain evidence="2 3">JCM 3315</strain>
    </source>
</reference>
<dbReference type="InterPro" id="IPR011251">
    <property type="entry name" value="Luciferase-like_dom"/>
</dbReference>
<feature type="domain" description="Luciferase-like" evidence="1">
    <location>
        <begin position="20"/>
        <end position="102"/>
    </location>
</feature>
<dbReference type="RefSeq" id="WP_037309394.1">
    <property type="nucleotide sequence ID" value="NZ_CALJZO010000112.1"/>
</dbReference>
<dbReference type="EMBL" id="JRZE01000003">
    <property type="protein sequence ID" value="KHF44563.1"/>
    <property type="molecule type" value="Genomic_DNA"/>
</dbReference>
<accession>A0A837D9R4</accession>
<dbReference type="SUPFAM" id="SSF51679">
    <property type="entry name" value="Bacterial luciferase-like"/>
    <property type="match status" value="1"/>
</dbReference>
<dbReference type="GO" id="GO:0016705">
    <property type="term" value="F:oxidoreductase activity, acting on paired donors, with incorporation or reduction of molecular oxygen"/>
    <property type="evidence" value="ECO:0007669"/>
    <property type="project" value="InterPro"/>
</dbReference>
<evidence type="ECO:0000313" key="3">
    <source>
        <dbReference type="Proteomes" id="UP000030848"/>
    </source>
</evidence>
<dbReference type="Proteomes" id="UP000030848">
    <property type="component" value="Unassembled WGS sequence"/>
</dbReference>
<protein>
    <submittedName>
        <fullName evidence="2">Coenzyme F420-dependent oxidoreductase</fullName>
    </submittedName>
</protein>
<dbReference type="GO" id="GO:0005829">
    <property type="term" value="C:cytosol"/>
    <property type="evidence" value="ECO:0007669"/>
    <property type="project" value="TreeGrafter"/>
</dbReference>
<name>A0A837D9R4_9PSEU</name>
<dbReference type="NCBIfam" id="TIGR03620">
    <property type="entry name" value="F420_MSMEG_4141"/>
    <property type="match status" value="1"/>
</dbReference>
<evidence type="ECO:0000313" key="2">
    <source>
        <dbReference type="EMBL" id="KHF44563.1"/>
    </source>
</evidence>